<dbReference type="RefSeq" id="XP_002287724.1">
    <property type="nucleotide sequence ID" value="XM_002287688.1"/>
</dbReference>
<evidence type="ECO:0000256" key="1">
    <source>
        <dbReference type="SAM" id="MobiDB-lite"/>
    </source>
</evidence>
<dbReference type="EMBL" id="CM000639">
    <property type="protein sequence ID" value="EED95167.1"/>
    <property type="molecule type" value="Genomic_DNA"/>
</dbReference>
<dbReference type="Proteomes" id="UP000001449">
    <property type="component" value="Chromosome 2"/>
</dbReference>
<dbReference type="AlphaFoldDB" id="B8BTW0"/>
<sequence>MNTSSESLSIFLNDLSIDSRPTEQTKSRSGGYRFPSPVVASTATVDETNRCTAPRGRRIQNNENNSETPVSSSTCGVMMACCTDTSVRSDSPLIDTSFMGGCSTASSTQTMHTADRTIDKRKCNRFKRFVEARQNERAKKFYTSFESIDMPGRTRSNGSPKSIMEDISVGSEKRSDATYALSFTIVEPDNVKGSVHQTTSKQKKNPTRRNEGATDGHTPGEDDETVDTEDSPTPLFGRSRCQADNFKDLYEDCRDQFKTTLNDIREEARRIGKGVTQHSFRDNLASFNEEINEDKKECSMLSKQIMEALASCAVIEPTVCQYDDDAESVSHR</sequence>
<reference evidence="2 3" key="1">
    <citation type="journal article" date="2004" name="Science">
        <title>The genome of the diatom Thalassiosira pseudonana: ecology, evolution, and metabolism.</title>
        <authorList>
            <person name="Armbrust E.V."/>
            <person name="Berges J.A."/>
            <person name="Bowler C."/>
            <person name="Green B.R."/>
            <person name="Martinez D."/>
            <person name="Putnam N.H."/>
            <person name="Zhou S."/>
            <person name="Allen A.E."/>
            <person name="Apt K.E."/>
            <person name="Bechner M."/>
            <person name="Brzezinski M.A."/>
            <person name="Chaal B.K."/>
            <person name="Chiovitti A."/>
            <person name="Davis A.K."/>
            <person name="Demarest M.S."/>
            <person name="Detter J.C."/>
            <person name="Glavina T."/>
            <person name="Goodstein D."/>
            <person name="Hadi M.Z."/>
            <person name="Hellsten U."/>
            <person name="Hildebrand M."/>
            <person name="Jenkins B.D."/>
            <person name="Jurka J."/>
            <person name="Kapitonov V.V."/>
            <person name="Kroger N."/>
            <person name="Lau W.W."/>
            <person name="Lane T.W."/>
            <person name="Larimer F.W."/>
            <person name="Lippmeier J.C."/>
            <person name="Lucas S."/>
            <person name="Medina M."/>
            <person name="Montsant A."/>
            <person name="Obornik M."/>
            <person name="Parker M.S."/>
            <person name="Palenik B."/>
            <person name="Pazour G.J."/>
            <person name="Richardson P.M."/>
            <person name="Rynearson T.A."/>
            <person name="Saito M.A."/>
            <person name="Schwartz D.C."/>
            <person name="Thamatrakoln K."/>
            <person name="Valentin K."/>
            <person name="Vardi A."/>
            <person name="Wilkerson F.P."/>
            <person name="Rokhsar D.S."/>
        </authorList>
    </citation>
    <scope>NUCLEOTIDE SEQUENCE [LARGE SCALE GENOMIC DNA]</scope>
    <source>
        <strain evidence="2 3">CCMP1335</strain>
    </source>
</reference>
<protein>
    <submittedName>
        <fullName evidence="2">Uncharacterized protein</fullName>
    </submittedName>
</protein>
<evidence type="ECO:0000313" key="2">
    <source>
        <dbReference type="EMBL" id="EED95167.1"/>
    </source>
</evidence>
<feature type="compositionally biased region" description="Basic and acidic residues" evidence="1">
    <location>
        <begin position="208"/>
        <end position="220"/>
    </location>
</feature>
<keyword evidence="3" id="KW-1185">Reference proteome</keyword>
<dbReference type="GeneID" id="7448689"/>
<accession>B8BTW0</accession>
<feature type="region of interest" description="Disordered" evidence="1">
    <location>
        <begin position="192"/>
        <end position="237"/>
    </location>
</feature>
<feature type="compositionally biased region" description="Acidic residues" evidence="1">
    <location>
        <begin position="221"/>
        <end position="230"/>
    </location>
</feature>
<name>B8BTW0_THAPS</name>
<dbReference type="HOGENOM" id="CLU_838087_0_0_1"/>
<dbReference type="KEGG" id="tps:THAPSDRAFT_21200"/>
<gene>
    <name evidence="2" type="ORF">THAPSDRAFT_21200</name>
</gene>
<reference evidence="2 3" key="2">
    <citation type="journal article" date="2008" name="Nature">
        <title>The Phaeodactylum genome reveals the evolutionary history of diatom genomes.</title>
        <authorList>
            <person name="Bowler C."/>
            <person name="Allen A.E."/>
            <person name="Badger J.H."/>
            <person name="Grimwood J."/>
            <person name="Jabbari K."/>
            <person name="Kuo A."/>
            <person name="Maheswari U."/>
            <person name="Martens C."/>
            <person name="Maumus F."/>
            <person name="Otillar R.P."/>
            <person name="Rayko E."/>
            <person name="Salamov A."/>
            <person name="Vandepoele K."/>
            <person name="Beszteri B."/>
            <person name="Gruber A."/>
            <person name="Heijde M."/>
            <person name="Katinka M."/>
            <person name="Mock T."/>
            <person name="Valentin K."/>
            <person name="Verret F."/>
            <person name="Berges J.A."/>
            <person name="Brownlee C."/>
            <person name="Cadoret J.P."/>
            <person name="Chiovitti A."/>
            <person name="Choi C.J."/>
            <person name="Coesel S."/>
            <person name="De Martino A."/>
            <person name="Detter J.C."/>
            <person name="Durkin C."/>
            <person name="Falciatore A."/>
            <person name="Fournet J."/>
            <person name="Haruta M."/>
            <person name="Huysman M.J."/>
            <person name="Jenkins B.D."/>
            <person name="Jiroutova K."/>
            <person name="Jorgensen R.E."/>
            <person name="Joubert Y."/>
            <person name="Kaplan A."/>
            <person name="Kroger N."/>
            <person name="Kroth P.G."/>
            <person name="La Roche J."/>
            <person name="Lindquist E."/>
            <person name="Lommer M."/>
            <person name="Martin-Jezequel V."/>
            <person name="Lopez P.J."/>
            <person name="Lucas S."/>
            <person name="Mangogna M."/>
            <person name="McGinnis K."/>
            <person name="Medlin L.K."/>
            <person name="Montsant A."/>
            <person name="Oudot-Le Secq M.P."/>
            <person name="Napoli C."/>
            <person name="Obornik M."/>
            <person name="Parker M.S."/>
            <person name="Petit J.L."/>
            <person name="Porcel B.M."/>
            <person name="Poulsen N."/>
            <person name="Robison M."/>
            <person name="Rychlewski L."/>
            <person name="Rynearson T.A."/>
            <person name="Schmutz J."/>
            <person name="Shapiro H."/>
            <person name="Siaut M."/>
            <person name="Stanley M."/>
            <person name="Sussman M.R."/>
            <person name="Taylor A.R."/>
            <person name="Vardi A."/>
            <person name="von Dassow P."/>
            <person name="Vyverman W."/>
            <person name="Willis A."/>
            <person name="Wyrwicz L.S."/>
            <person name="Rokhsar D.S."/>
            <person name="Weissenbach J."/>
            <person name="Armbrust E.V."/>
            <person name="Green B.R."/>
            <person name="Van de Peer Y."/>
            <person name="Grigoriev I.V."/>
        </authorList>
    </citation>
    <scope>NUCLEOTIDE SEQUENCE [LARGE SCALE GENOMIC DNA]</scope>
    <source>
        <strain evidence="2 3">CCMP1335</strain>
    </source>
</reference>
<dbReference type="PaxDb" id="35128-Thaps21200"/>
<feature type="region of interest" description="Disordered" evidence="1">
    <location>
        <begin position="150"/>
        <end position="171"/>
    </location>
</feature>
<evidence type="ECO:0000313" key="3">
    <source>
        <dbReference type="Proteomes" id="UP000001449"/>
    </source>
</evidence>
<dbReference type="InParanoid" id="B8BTW0"/>
<proteinExistence type="predicted"/>
<organism evidence="2 3">
    <name type="scientific">Thalassiosira pseudonana</name>
    <name type="common">Marine diatom</name>
    <name type="synonym">Cyclotella nana</name>
    <dbReference type="NCBI Taxonomy" id="35128"/>
    <lineage>
        <taxon>Eukaryota</taxon>
        <taxon>Sar</taxon>
        <taxon>Stramenopiles</taxon>
        <taxon>Ochrophyta</taxon>
        <taxon>Bacillariophyta</taxon>
        <taxon>Coscinodiscophyceae</taxon>
        <taxon>Thalassiosirophycidae</taxon>
        <taxon>Thalassiosirales</taxon>
        <taxon>Thalassiosiraceae</taxon>
        <taxon>Thalassiosira</taxon>
    </lineage>
</organism>